<name>A0AAD6QL19_9ROSI</name>
<dbReference type="AlphaFoldDB" id="A0AAD6QL19"/>
<evidence type="ECO:0000313" key="1">
    <source>
        <dbReference type="EMBL" id="KAJ6992363.1"/>
    </source>
</evidence>
<keyword evidence="2" id="KW-1185">Reference proteome</keyword>
<reference evidence="1" key="1">
    <citation type="journal article" date="2023" name="Mol. Ecol. Resour.">
        <title>Chromosome-level genome assembly of a triploid poplar Populus alba 'Berolinensis'.</title>
        <authorList>
            <person name="Chen S."/>
            <person name="Yu Y."/>
            <person name="Wang X."/>
            <person name="Wang S."/>
            <person name="Zhang T."/>
            <person name="Zhou Y."/>
            <person name="He R."/>
            <person name="Meng N."/>
            <person name="Wang Y."/>
            <person name="Liu W."/>
            <person name="Liu Z."/>
            <person name="Liu J."/>
            <person name="Guo Q."/>
            <person name="Huang H."/>
            <person name="Sederoff R.R."/>
            <person name="Wang G."/>
            <person name="Qu G."/>
            <person name="Chen S."/>
        </authorList>
    </citation>
    <scope>NUCLEOTIDE SEQUENCE</scope>
    <source>
        <strain evidence="1">SC-2020</strain>
    </source>
</reference>
<dbReference type="Proteomes" id="UP001164929">
    <property type="component" value="Chromosome 6"/>
</dbReference>
<evidence type="ECO:0000313" key="2">
    <source>
        <dbReference type="Proteomes" id="UP001164929"/>
    </source>
</evidence>
<sequence>MRNHVAIILASRIIHNLRPGIVILLLRNLQMLVQNWSIFTMHEL</sequence>
<gene>
    <name evidence="1" type="ORF">NC653_015673</name>
</gene>
<comment type="caution">
    <text evidence="1">The sequence shown here is derived from an EMBL/GenBank/DDBJ whole genome shotgun (WGS) entry which is preliminary data.</text>
</comment>
<proteinExistence type="predicted"/>
<organism evidence="1 2">
    <name type="scientific">Populus alba x Populus x berolinensis</name>
    <dbReference type="NCBI Taxonomy" id="444605"/>
    <lineage>
        <taxon>Eukaryota</taxon>
        <taxon>Viridiplantae</taxon>
        <taxon>Streptophyta</taxon>
        <taxon>Embryophyta</taxon>
        <taxon>Tracheophyta</taxon>
        <taxon>Spermatophyta</taxon>
        <taxon>Magnoliopsida</taxon>
        <taxon>eudicotyledons</taxon>
        <taxon>Gunneridae</taxon>
        <taxon>Pentapetalae</taxon>
        <taxon>rosids</taxon>
        <taxon>fabids</taxon>
        <taxon>Malpighiales</taxon>
        <taxon>Salicaceae</taxon>
        <taxon>Saliceae</taxon>
        <taxon>Populus</taxon>
    </lineage>
</organism>
<dbReference type="EMBL" id="JAQIZT010000006">
    <property type="protein sequence ID" value="KAJ6992363.1"/>
    <property type="molecule type" value="Genomic_DNA"/>
</dbReference>
<accession>A0AAD6QL19</accession>
<protein>
    <submittedName>
        <fullName evidence="1">Uncharacterized protein</fullName>
    </submittedName>
</protein>